<protein>
    <recommendedName>
        <fullName evidence="4">DUF4148 domain-containing protein</fullName>
    </recommendedName>
</protein>
<dbReference type="EMBL" id="FOZL01000001">
    <property type="protein sequence ID" value="SFS07927.1"/>
    <property type="molecule type" value="Genomic_DNA"/>
</dbReference>
<evidence type="ECO:0000313" key="2">
    <source>
        <dbReference type="EMBL" id="SFS07927.1"/>
    </source>
</evidence>
<keyword evidence="1" id="KW-0732">Signal</keyword>
<evidence type="ECO:0008006" key="4">
    <source>
        <dbReference type="Google" id="ProtNLM"/>
    </source>
</evidence>
<dbReference type="OrthoDB" id="120767at2"/>
<feature type="signal peptide" evidence="1">
    <location>
        <begin position="1"/>
        <end position="26"/>
    </location>
</feature>
<organism evidence="2 3">
    <name type="scientific">Granulicella pectinivorans</name>
    <dbReference type="NCBI Taxonomy" id="474950"/>
    <lineage>
        <taxon>Bacteria</taxon>
        <taxon>Pseudomonadati</taxon>
        <taxon>Acidobacteriota</taxon>
        <taxon>Terriglobia</taxon>
        <taxon>Terriglobales</taxon>
        <taxon>Acidobacteriaceae</taxon>
        <taxon>Granulicella</taxon>
    </lineage>
</organism>
<reference evidence="2 3" key="1">
    <citation type="submission" date="2016-10" db="EMBL/GenBank/DDBJ databases">
        <authorList>
            <person name="de Groot N.N."/>
        </authorList>
    </citation>
    <scope>NUCLEOTIDE SEQUENCE [LARGE SCALE GENOMIC DNA]</scope>
    <source>
        <strain evidence="2 3">DSM 21001</strain>
    </source>
</reference>
<feature type="chain" id="PRO_5011779838" description="DUF4148 domain-containing protein" evidence="1">
    <location>
        <begin position="27"/>
        <end position="112"/>
    </location>
</feature>
<dbReference type="STRING" id="474950.SAMN05421771_1408"/>
<evidence type="ECO:0000256" key="1">
    <source>
        <dbReference type="SAM" id="SignalP"/>
    </source>
</evidence>
<evidence type="ECO:0000313" key="3">
    <source>
        <dbReference type="Proteomes" id="UP000199024"/>
    </source>
</evidence>
<dbReference type="AlphaFoldDB" id="A0A1I6LWS7"/>
<proteinExistence type="predicted"/>
<keyword evidence="3" id="KW-1185">Reference proteome</keyword>
<dbReference type="RefSeq" id="WP_089837882.1">
    <property type="nucleotide sequence ID" value="NZ_FOZL01000001.1"/>
</dbReference>
<dbReference type="Proteomes" id="UP000199024">
    <property type="component" value="Unassembled WGS sequence"/>
</dbReference>
<name>A0A1I6LWS7_9BACT</name>
<gene>
    <name evidence="2" type="ORF">SAMN05421771_1408</name>
</gene>
<accession>A0A1I6LWS7</accession>
<sequence length="112" mass="12113">MRKLTRFATPLFAVAIMSSVPFVALAQSSQNQNSAVQDWNTPPAGTEQAQQGYRDGIEAAKLDTLTKRKIDPKVSHLYVHPPVKGNAKEAYRSSFEAGYKAAIEHGITAPGA</sequence>